<sequence>MNMNQEFQHPPVNTSDWFLTVFIANIPVVGFIMLIVWALDKTGNPNKSNWAKAKLLWIAVGFALFILFFIFIGFGAISGFFDEFKDFQIE</sequence>
<dbReference type="RefSeq" id="WP_376886620.1">
    <property type="nucleotide sequence ID" value="NZ_JBHUHR010000038.1"/>
</dbReference>
<evidence type="ECO:0000256" key="1">
    <source>
        <dbReference type="SAM" id="Phobius"/>
    </source>
</evidence>
<name>A0ABW4VLW3_9BACT</name>
<protein>
    <recommendedName>
        <fullName evidence="4">Cardiolipin synthase N-terminal domain-containing protein</fullName>
    </recommendedName>
</protein>
<dbReference type="EMBL" id="JBHUHR010000038">
    <property type="protein sequence ID" value="MFD2035687.1"/>
    <property type="molecule type" value="Genomic_DNA"/>
</dbReference>
<dbReference type="Proteomes" id="UP001597361">
    <property type="component" value="Unassembled WGS sequence"/>
</dbReference>
<comment type="caution">
    <text evidence="2">The sequence shown here is derived from an EMBL/GenBank/DDBJ whole genome shotgun (WGS) entry which is preliminary data.</text>
</comment>
<evidence type="ECO:0000313" key="3">
    <source>
        <dbReference type="Proteomes" id="UP001597361"/>
    </source>
</evidence>
<organism evidence="2 3">
    <name type="scientific">Belliella marina</name>
    <dbReference type="NCBI Taxonomy" id="1644146"/>
    <lineage>
        <taxon>Bacteria</taxon>
        <taxon>Pseudomonadati</taxon>
        <taxon>Bacteroidota</taxon>
        <taxon>Cytophagia</taxon>
        <taxon>Cytophagales</taxon>
        <taxon>Cyclobacteriaceae</taxon>
        <taxon>Belliella</taxon>
    </lineage>
</organism>
<feature type="transmembrane region" description="Helical" evidence="1">
    <location>
        <begin position="55"/>
        <end position="81"/>
    </location>
</feature>
<keyword evidence="1" id="KW-1133">Transmembrane helix</keyword>
<gene>
    <name evidence="2" type="ORF">ACFSKL_12860</name>
</gene>
<reference evidence="3" key="1">
    <citation type="journal article" date="2019" name="Int. J. Syst. Evol. Microbiol.">
        <title>The Global Catalogue of Microorganisms (GCM) 10K type strain sequencing project: providing services to taxonomists for standard genome sequencing and annotation.</title>
        <authorList>
            <consortium name="The Broad Institute Genomics Platform"/>
            <consortium name="The Broad Institute Genome Sequencing Center for Infectious Disease"/>
            <person name="Wu L."/>
            <person name="Ma J."/>
        </authorList>
    </citation>
    <scope>NUCLEOTIDE SEQUENCE [LARGE SCALE GENOMIC DNA]</scope>
    <source>
        <strain evidence="3">CGMCC 1.15180</strain>
    </source>
</reference>
<keyword evidence="1" id="KW-0812">Transmembrane</keyword>
<proteinExistence type="predicted"/>
<keyword evidence="3" id="KW-1185">Reference proteome</keyword>
<feature type="transmembrane region" description="Helical" evidence="1">
    <location>
        <begin position="17"/>
        <end position="39"/>
    </location>
</feature>
<evidence type="ECO:0000313" key="2">
    <source>
        <dbReference type="EMBL" id="MFD2035687.1"/>
    </source>
</evidence>
<accession>A0ABW4VLW3</accession>
<evidence type="ECO:0008006" key="4">
    <source>
        <dbReference type="Google" id="ProtNLM"/>
    </source>
</evidence>
<keyword evidence="1" id="KW-0472">Membrane</keyword>